<dbReference type="GO" id="GO:0008643">
    <property type="term" value="P:carbohydrate transport"/>
    <property type="evidence" value="ECO:0007669"/>
    <property type="project" value="InterPro"/>
</dbReference>
<dbReference type="GO" id="GO:0015293">
    <property type="term" value="F:symporter activity"/>
    <property type="evidence" value="ECO:0007669"/>
    <property type="project" value="InterPro"/>
</dbReference>
<dbReference type="Proteomes" id="UP000274920">
    <property type="component" value="Unassembled WGS sequence"/>
</dbReference>
<feature type="transmembrane region" description="Helical" evidence="7">
    <location>
        <begin position="86"/>
        <end position="104"/>
    </location>
</feature>
<keyword evidence="4 7" id="KW-0812">Transmembrane</keyword>
<evidence type="ECO:0000256" key="1">
    <source>
        <dbReference type="ARBA" id="ARBA00004651"/>
    </source>
</evidence>
<feature type="transmembrane region" description="Helical" evidence="7">
    <location>
        <begin position="334"/>
        <end position="354"/>
    </location>
</feature>
<feature type="transmembrane region" description="Helical" evidence="7">
    <location>
        <begin position="280"/>
        <end position="300"/>
    </location>
</feature>
<sequence length="466" mass="51181">MKNQLSLQERAQKFSPKNAIGYALQDGTNTLGSLLVSYVTYFATDSLFLSAASIGMVLAFSRVFDGVTDLLAGALIDRTRTRWGKARPFVLVGFLYWISLLLIFSTPPQFSDVGKLVWIFITYNLTCSVFNTLIGTSKAVLLKRTTVNGNARIKTLTITSLCVTTASVAVSVLLPLLIAKNNSPAGWRTLGIGFAILGCISTAITFFCCVEYTEEELAELGVIKEEQGKDSRLSLKDYGRAIIKNKYIMLYIVQYFVAMFAMGMFNGAGTYYYATNLGDLTLMSTVSLVSLLSYPLFLVYPKIISKIGEVAFTRYTFLIGAIGFALRSLVGSNVILLCVTSFFAGFLLTGNSLTEKEIIIQCMDYSYLKNGIRAEAIYSALSGFTYKVAMGISAAVMGFILGFAKYDGAQAVQPASAHVAINFMFNLLPAIIGFVLFFTFKSIRVKEENQKLREAMLSEQGKEVEK</sequence>
<comment type="caution">
    <text evidence="8">The sequence shown here is derived from an EMBL/GenBank/DDBJ whole genome shotgun (WGS) entry which is preliminary data.</text>
</comment>
<evidence type="ECO:0008006" key="10">
    <source>
        <dbReference type="Google" id="ProtNLM"/>
    </source>
</evidence>
<name>A0A426DD38_9FIRM</name>
<dbReference type="GO" id="GO:0005886">
    <property type="term" value="C:plasma membrane"/>
    <property type="evidence" value="ECO:0007669"/>
    <property type="project" value="UniProtKB-SubCell"/>
</dbReference>
<feature type="transmembrane region" description="Helical" evidence="7">
    <location>
        <begin position="312"/>
        <end position="328"/>
    </location>
</feature>
<evidence type="ECO:0000256" key="4">
    <source>
        <dbReference type="ARBA" id="ARBA00022692"/>
    </source>
</evidence>
<feature type="transmembrane region" description="Helical" evidence="7">
    <location>
        <begin position="155"/>
        <end position="178"/>
    </location>
</feature>
<reference evidence="8" key="1">
    <citation type="submission" date="2018-10" db="EMBL/GenBank/DDBJ databases">
        <title>Schaedlerella arabinophila gen. nov. sp. nov., isolated from the mouse intestinal tract and comparative analysis with the genome of the closely related altered Schaedler flora strain ASF502.</title>
        <authorList>
            <person name="Miyake S."/>
            <person name="Soh M."/>
            <person name="Seedorf H."/>
        </authorList>
    </citation>
    <scope>NUCLEOTIDE SEQUENCE [LARGE SCALE GENOMIC DNA]</scope>
    <source>
        <strain evidence="8">DSM 106076</strain>
    </source>
</reference>
<evidence type="ECO:0000256" key="3">
    <source>
        <dbReference type="ARBA" id="ARBA00022475"/>
    </source>
</evidence>
<keyword evidence="6 7" id="KW-0472">Membrane</keyword>
<evidence type="ECO:0000313" key="8">
    <source>
        <dbReference type="EMBL" id="RRK30503.1"/>
    </source>
</evidence>
<feature type="transmembrane region" description="Helical" evidence="7">
    <location>
        <begin position="248"/>
        <end position="274"/>
    </location>
</feature>
<evidence type="ECO:0000256" key="7">
    <source>
        <dbReference type="SAM" id="Phobius"/>
    </source>
</evidence>
<protein>
    <recommendedName>
        <fullName evidence="10">MFS transporter</fullName>
    </recommendedName>
</protein>
<gene>
    <name evidence="8" type="ORF">EBB54_03240</name>
</gene>
<keyword evidence="5 7" id="KW-1133">Transmembrane helix</keyword>
<dbReference type="AlphaFoldDB" id="A0A426DD38"/>
<dbReference type="InterPro" id="IPR039672">
    <property type="entry name" value="MFS_2"/>
</dbReference>
<evidence type="ECO:0000313" key="9">
    <source>
        <dbReference type="Proteomes" id="UP000274920"/>
    </source>
</evidence>
<organism evidence="8 9">
    <name type="scientific">Schaedlerella arabinosiphila</name>
    <dbReference type="NCBI Taxonomy" id="2044587"/>
    <lineage>
        <taxon>Bacteria</taxon>
        <taxon>Bacillati</taxon>
        <taxon>Bacillota</taxon>
        <taxon>Clostridia</taxon>
        <taxon>Lachnospirales</taxon>
        <taxon>Lachnospiraceae</taxon>
        <taxon>Schaedlerella</taxon>
    </lineage>
</organism>
<keyword evidence="9" id="KW-1185">Reference proteome</keyword>
<feature type="transmembrane region" description="Helical" evidence="7">
    <location>
        <begin position="423"/>
        <end position="443"/>
    </location>
</feature>
<proteinExistence type="predicted"/>
<comment type="subcellular location">
    <subcellularLocation>
        <location evidence="1">Cell membrane</location>
        <topology evidence="1">Multi-pass membrane protein</topology>
    </subcellularLocation>
</comment>
<feature type="transmembrane region" description="Helical" evidence="7">
    <location>
        <begin position="375"/>
        <end position="403"/>
    </location>
</feature>
<evidence type="ECO:0000256" key="2">
    <source>
        <dbReference type="ARBA" id="ARBA00022448"/>
    </source>
</evidence>
<dbReference type="PANTHER" id="PTHR11328">
    <property type="entry name" value="MAJOR FACILITATOR SUPERFAMILY DOMAIN-CONTAINING PROTEIN"/>
    <property type="match status" value="1"/>
</dbReference>
<feature type="transmembrane region" description="Helical" evidence="7">
    <location>
        <begin position="190"/>
        <end position="210"/>
    </location>
</feature>
<feature type="transmembrane region" description="Helical" evidence="7">
    <location>
        <begin position="116"/>
        <end position="134"/>
    </location>
</feature>
<dbReference type="SUPFAM" id="SSF103473">
    <property type="entry name" value="MFS general substrate transporter"/>
    <property type="match status" value="1"/>
</dbReference>
<evidence type="ECO:0000256" key="5">
    <source>
        <dbReference type="ARBA" id="ARBA00022989"/>
    </source>
</evidence>
<dbReference type="InterPro" id="IPR036259">
    <property type="entry name" value="MFS_trans_sf"/>
</dbReference>
<keyword evidence="3" id="KW-1003">Cell membrane</keyword>
<dbReference type="PANTHER" id="PTHR11328:SF24">
    <property type="entry name" value="MAJOR FACILITATOR SUPERFAMILY (MFS) PROFILE DOMAIN-CONTAINING PROTEIN"/>
    <property type="match status" value="1"/>
</dbReference>
<dbReference type="Gene3D" id="1.20.1250.20">
    <property type="entry name" value="MFS general substrate transporter like domains"/>
    <property type="match status" value="1"/>
</dbReference>
<accession>A0A426DD38</accession>
<keyword evidence="2" id="KW-0813">Transport</keyword>
<dbReference type="Pfam" id="PF13347">
    <property type="entry name" value="MFS_2"/>
    <property type="match status" value="1"/>
</dbReference>
<dbReference type="RefSeq" id="WP_125126321.1">
    <property type="nucleotide sequence ID" value="NZ_RHJS01000002.1"/>
</dbReference>
<evidence type="ECO:0000256" key="6">
    <source>
        <dbReference type="ARBA" id="ARBA00023136"/>
    </source>
</evidence>
<dbReference type="GO" id="GO:0006814">
    <property type="term" value="P:sodium ion transport"/>
    <property type="evidence" value="ECO:0007669"/>
    <property type="project" value="InterPro"/>
</dbReference>
<dbReference type="PROSITE" id="PS00872">
    <property type="entry name" value="NA_GALACTOSIDE_SYMP"/>
    <property type="match status" value="1"/>
</dbReference>
<dbReference type="InterPro" id="IPR018043">
    <property type="entry name" value="Na/Gal_symport_CS"/>
</dbReference>
<dbReference type="EMBL" id="RHJS01000002">
    <property type="protein sequence ID" value="RRK30503.1"/>
    <property type="molecule type" value="Genomic_DNA"/>
</dbReference>